<gene>
    <name evidence="1" type="ORF">CHX27_11905</name>
</gene>
<organism evidence="1 2">
    <name type="scientific">Flavobacterium aurantiibacter</name>
    <dbReference type="NCBI Taxonomy" id="2023067"/>
    <lineage>
        <taxon>Bacteria</taxon>
        <taxon>Pseudomonadati</taxon>
        <taxon>Bacteroidota</taxon>
        <taxon>Flavobacteriia</taxon>
        <taxon>Flavobacteriales</taxon>
        <taxon>Flavobacteriaceae</taxon>
        <taxon>Flavobacterium</taxon>
    </lineage>
</organism>
<keyword evidence="2" id="KW-1185">Reference proteome</keyword>
<protein>
    <submittedName>
        <fullName evidence="1">Uncharacterized protein</fullName>
    </submittedName>
</protein>
<evidence type="ECO:0000313" key="1">
    <source>
        <dbReference type="EMBL" id="OYQ42525.1"/>
    </source>
</evidence>
<dbReference type="AlphaFoldDB" id="A0A255ZNP8"/>
<evidence type="ECO:0000313" key="2">
    <source>
        <dbReference type="Proteomes" id="UP000216035"/>
    </source>
</evidence>
<comment type="caution">
    <text evidence="1">The sequence shown here is derived from an EMBL/GenBank/DDBJ whole genome shotgun (WGS) entry which is preliminary data.</text>
</comment>
<sequence>MKKEEKQNEIKMAEPIAISNTPAEIDFSNIEIKQGDCFINSYRVAKKYPQVEIVEGLIIAIDIENGAKPMPHVWNKLGDIHFDVTKEKVWTGREELNETKDIKYFSVKFHSHTDFKNGDIFEFCFDTNENVEAIKEVINKKQK</sequence>
<dbReference type="EMBL" id="NOXX01000213">
    <property type="protein sequence ID" value="OYQ42525.1"/>
    <property type="molecule type" value="Genomic_DNA"/>
</dbReference>
<dbReference type="Proteomes" id="UP000216035">
    <property type="component" value="Unassembled WGS sequence"/>
</dbReference>
<dbReference type="RefSeq" id="WP_094486998.1">
    <property type="nucleotide sequence ID" value="NZ_NOXX01000213.1"/>
</dbReference>
<proteinExistence type="predicted"/>
<accession>A0A255ZNP8</accession>
<reference evidence="1 2" key="1">
    <citation type="submission" date="2017-07" db="EMBL/GenBank/DDBJ databases">
        <title>Flavobacterium cyanobacteriorum sp. nov., isolated from cyanobacterial aggregates in a eutrophic lake.</title>
        <authorList>
            <person name="Cai H."/>
        </authorList>
    </citation>
    <scope>NUCLEOTIDE SEQUENCE [LARGE SCALE GENOMIC DNA]</scope>
    <source>
        <strain evidence="1 2">TH167</strain>
    </source>
</reference>
<dbReference type="OrthoDB" id="9922599at2"/>
<name>A0A255ZNP8_9FLAO</name>